<dbReference type="InterPro" id="IPR010191">
    <property type="entry name" value="IMP_cyclohydrolase"/>
</dbReference>
<dbReference type="UniPathway" id="UPA00074">
    <property type="reaction ID" value="UER00135"/>
</dbReference>
<dbReference type="AlphaFoldDB" id="A0A520KT60"/>
<comment type="caution">
    <text evidence="6">The sequence shown here is derived from an EMBL/GenBank/DDBJ whole genome shotgun (WGS) entry which is preliminary data.</text>
</comment>
<dbReference type="HAMAP" id="MF_00705">
    <property type="entry name" value="IMP_cyclohydrol"/>
    <property type="match status" value="1"/>
</dbReference>
<comment type="catalytic activity">
    <reaction evidence="3">
        <text>IMP + H2O = 5-formamido-1-(5-phospho-D-ribosyl)imidazole-4-carboxamide</text>
        <dbReference type="Rhea" id="RHEA:18445"/>
        <dbReference type="ChEBI" id="CHEBI:15377"/>
        <dbReference type="ChEBI" id="CHEBI:58053"/>
        <dbReference type="ChEBI" id="CHEBI:58467"/>
        <dbReference type="EC" id="3.5.4.10"/>
    </reaction>
</comment>
<dbReference type="GO" id="GO:0006189">
    <property type="term" value="P:'de novo' IMP biosynthetic process"/>
    <property type="evidence" value="ECO:0007669"/>
    <property type="project" value="UniProtKB-UniRule"/>
</dbReference>
<reference evidence="6 7" key="1">
    <citation type="journal article" date="2019" name="Nat. Microbiol.">
        <title>Wide diversity of methane and short-chain alkane metabolisms in uncultured archaea.</title>
        <authorList>
            <person name="Borrel G."/>
            <person name="Adam P.S."/>
            <person name="McKay L.J."/>
            <person name="Chen L.X."/>
            <person name="Sierra-Garcia I.N."/>
            <person name="Sieber C.M."/>
            <person name="Letourneur Q."/>
            <person name="Ghozlane A."/>
            <person name="Andersen G.L."/>
            <person name="Li W.J."/>
            <person name="Hallam S.J."/>
            <person name="Muyzer G."/>
            <person name="de Oliveira V.M."/>
            <person name="Inskeep W.P."/>
            <person name="Banfield J.F."/>
            <person name="Gribaldo S."/>
        </authorList>
    </citation>
    <scope>NUCLEOTIDE SEQUENCE [LARGE SCALE GENOMIC DNA]</scope>
    <source>
        <strain evidence="6">NM1a</strain>
    </source>
</reference>
<evidence type="ECO:0000259" key="5">
    <source>
        <dbReference type="Pfam" id="PF07826"/>
    </source>
</evidence>
<dbReference type="Proteomes" id="UP000317158">
    <property type="component" value="Unassembled WGS sequence"/>
</dbReference>
<dbReference type="Pfam" id="PF07826">
    <property type="entry name" value="IMP_cyclohyd"/>
    <property type="match status" value="1"/>
</dbReference>
<dbReference type="NCBIfam" id="NF003167">
    <property type="entry name" value="PRK04151.1"/>
    <property type="match status" value="1"/>
</dbReference>
<dbReference type="InterPro" id="IPR020600">
    <property type="entry name" value="IMP_cyclohydrolase-like"/>
</dbReference>
<organism evidence="6 7">
    <name type="scientific">Methanoliparum thermophilum</name>
    <dbReference type="NCBI Taxonomy" id="2491083"/>
    <lineage>
        <taxon>Archaea</taxon>
        <taxon>Methanobacteriati</taxon>
        <taxon>Methanobacteriota</taxon>
        <taxon>Candidatus Methanoliparia</taxon>
        <taxon>Candidatus Methanoliparales</taxon>
        <taxon>Candidatus Methanoliparaceae</taxon>
        <taxon>Candidatus Methanoliparum</taxon>
    </lineage>
</organism>
<evidence type="ECO:0000313" key="7">
    <source>
        <dbReference type="Proteomes" id="UP000317158"/>
    </source>
</evidence>
<evidence type="ECO:0000256" key="1">
    <source>
        <dbReference type="ARBA" id="ARBA00022755"/>
    </source>
</evidence>
<comment type="similarity">
    <text evidence="3">Belongs to the archaeal IMP cyclohydrolase family.</text>
</comment>
<evidence type="ECO:0000256" key="4">
    <source>
        <dbReference type="NCBIfam" id="TIGR01922"/>
    </source>
</evidence>
<protein>
    <recommendedName>
        <fullName evidence="3 4">IMP cyclohydrolase</fullName>
        <ecNumber evidence="3 4">3.5.4.10</ecNumber>
    </recommendedName>
    <alternativeName>
        <fullName evidence="3">IMP synthase</fullName>
    </alternativeName>
    <alternativeName>
        <fullName evidence="3">Inosinicase</fullName>
    </alternativeName>
</protein>
<feature type="domain" description="Inosine monophosphate cyclohydrolase-like" evidence="5">
    <location>
        <begin position="2"/>
        <end position="188"/>
    </location>
</feature>
<dbReference type="EC" id="3.5.4.10" evidence="3 4"/>
<accession>A0A520KT60</accession>
<dbReference type="GO" id="GO:0003937">
    <property type="term" value="F:IMP cyclohydrolase activity"/>
    <property type="evidence" value="ECO:0007669"/>
    <property type="project" value="UniProtKB-UniRule"/>
</dbReference>
<evidence type="ECO:0000256" key="3">
    <source>
        <dbReference type="HAMAP-Rule" id="MF_00705"/>
    </source>
</evidence>
<dbReference type="SUPFAM" id="SSF75569">
    <property type="entry name" value="Archaeal IMP cyclohydrolase PurO"/>
    <property type="match status" value="1"/>
</dbReference>
<evidence type="ECO:0000256" key="2">
    <source>
        <dbReference type="ARBA" id="ARBA00022801"/>
    </source>
</evidence>
<gene>
    <name evidence="3" type="primary">purO</name>
    <name evidence="6" type="ORF">EF806_04565</name>
</gene>
<keyword evidence="2 3" id="KW-0378">Hydrolase</keyword>
<name>A0A520KT60_METT2</name>
<dbReference type="EMBL" id="RXIF01000006">
    <property type="protein sequence ID" value="RZN64608.1"/>
    <property type="molecule type" value="Genomic_DNA"/>
</dbReference>
<dbReference type="Gene3D" id="3.60.20.20">
    <property type="entry name" value="Inosine monophosphate cyclohydrolase-like"/>
    <property type="match status" value="1"/>
</dbReference>
<comment type="function">
    <text evidence="3">Catalyzes the cyclization of 5-formylamidoimidazole-4-carboxamide ribonucleotide to IMP.</text>
</comment>
<proteinExistence type="inferred from homology"/>
<dbReference type="NCBIfam" id="TIGR01922">
    <property type="entry name" value="purO_arch"/>
    <property type="match status" value="1"/>
</dbReference>
<keyword evidence="1 3" id="KW-0658">Purine biosynthesis</keyword>
<sequence length="201" mass="23126">MYIGRAVIAGYTNEKKVFLGYILASMSFPKRRARIDEESIKIEPLKTADYNNPYITYNCMKKVEKDKAVVSNGIHTDVIANKLDSGYSGRDAIAISLFAMDYEKDEYNTPRIAACFDNRSLYIGIIEKEKIIIDKVRNDRCMLISTYNKTVPEEISIKRSTAKDIAKELCMLDYEHIICSAVVCRREENDFEFATEEKNRL</sequence>
<dbReference type="InterPro" id="IPR036795">
    <property type="entry name" value="IMP_cyclohydrolase-like_sf"/>
</dbReference>
<comment type="pathway">
    <text evidence="3">Purine metabolism; IMP biosynthesis via de novo pathway; IMP from 5-formamido-1-(5-phospho-D-ribosyl)imidazole-4-carboxamide: step 1/1.</text>
</comment>
<evidence type="ECO:0000313" key="6">
    <source>
        <dbReference type="EMBL" id="RZN64608.1"/>
    </source>
</evidence>